<proteinExistence type="predicted"/>
<evidence type="ECO:0000313" key="1">
    <source>
        <dbReference type="EMBL" id="GAH35356.1"/>
    </source>
</evidence>
<sequence length="82" mass="9696">MNTQNKMAACVSAQTADKNESHCKTYLKAAPLSSIKEQIGQLLLYMQTPLPQNEQQKYWQIFESFLRRYVDLRFFEGFDEKR</sequence>
<dbReference type="AlphaFoldDB" id="X1EPL8"/>
<accession>X1EPL8</accession>
<protein>
    <submittedName>
        <fullName evidence="1">Uncharacterized protein</fullName>
    </submittedName>
</protein>
<dbReference type="EMBL" id="BARU01005368">
    <property type="protein sequence ID" value="GAH35356.1"/>
    <property type="molecule type" value="Genomic_DNA"/>
</dbReference>
<comment type="caution">
    <text evidence="1">The sequence shown here is derived from an EMBL/GenBank/DDBJ whole genome shotgun (WGS) entry which is preliminary data.</text>
</comment>
<gene>
    <name evidence="1" type="ORF">S03H2_10438</name>
</gene>
<name>X1EPL8_9ZZZZ</name>
<organism evidence="1">
    <name type="scientific">marine sediment metagenome</name>
    <dbReference type="NCBI Taxonomy" id="412755"/>
    <lineage>
        <taxon>unclassified sequences</taxon>
        <taxon>metagenomes</taxon>
        <taxon>ecological metagenomes</taxon>
    </lineage>
</organism>
<reference evidence="1" key="1">
    <citation type="journal article" date="2014" name="Front. Microbiol.">
        <title>High frequency of phylogenetically diverse reductive dehalogenase-homologous genes in deep subseafloor sedimentary metagenomes.</title>
        <authorList>
            <person name="Kawai M."/>
            <person name="Futagami T."/>
            <person name="Toyoda A."/>
            <person name="Takaki Y."/>
            <person name="Nishi S."/>
            <person name="Hori S."/>
            <person name="Arai W."/>
            <person name="Tsubouchi T."/>
            <person name="Morono Y."/>
            <person name="Uchiyama I."/>
            <person name="Ito T."/>
            <person name="Fujiyama A."/>
            <person name="Inagaki F."/>
            <person name="Takami H."/>
        </authorList>
    </citation>
    <scope>NUCLEOTIDE SEQUENCE</scope>
    <source>
        <strain evidence="1">Expedition CK06-06</strain>
    </source>
</reference>